<accession>A0AAX6FBX5</accession>
<dbReference type="EMBL" id="JANAVB010029820">
    <property type="protein sequence ID" value="KAJ6814000.1"/>
    <property type="molecule type" value="Genomic_DNA"/>
</dbReference>
<sequence length="180" mass="19508">MMNHGRSNLSAGPISFPSASPSPASAPLCRALNGRTSGHTRARSPLRPVPGALPHVSTPPPGTADHEPLFIPASPALLSPCRVTHARAIRVCRHVSTATPRQVRRSGPCLPGGRSFDLRILLQRRLSRGHLPRQSPDSPRRRAGCVTDFTFLRKRHRALPSLSRCRRTSVGPQSRLIGLV</sequence>
<feature type="region of interest" description="Disordered" evidence="1">
    <location>
        <begin position="1"/>
        <end position="64"/>
    </location>
</feature>
<comment type="caution">
    <text evidence="2">The sequence shown here is derived from an EMBL/GenBank/DDBJ whole genome shotgun (WGS) entry which is preliminary data.</text>
</comment>
<proteinExistence type="predicted"/>
<evidence type="ECO:0000256" key="1">
    <source>
        <dbReference type="SAM" id="MobiDB-lite"/>
    </source>
</evidence>
<gene>
    <name evidence="2" type="ORF">M6B38_139690</name>
</gene>
<keyword evidence="3" id="KW-1185">Reference proteome</keyword>
<evidence type="ECO:0000313" key="3">
    <source>
        <dbReference type="Proteomes" id="UP001140949"/>
    </source>
</evidence>
<dbReference type="Proteomes" id="UP001140949">
    <property type="component" value="Unassembled WGS sequence"/>
</dbReference>
<protein>
    <submittedName>
        <fullName evidence="2">Uncharacterized protein</fullName>
    </submittedName>
</protein>
<dbReference type="AlphaFoldDB" id="A0AAX6FBX5"/>
<name>A0AAX6FBX5_IRIPA</name>
<feature type="compositionally biased region" description="Low complexity" evidence="1">
    <location>
        <begin position="10"/>
        <end position="27"/>
    </location>
</feature>
<evidence type="ECO:0000313" key="2">
    <source>
        <dbReference type="EMBL" id="KAJ6814000.1"/>
    </source>
</evidence>
<organism evidence="2 3">
    <name type="scientific">Iris pallida</name>
    <name type="common">Sweet iris</name>
    <dbReference type="NCBI Taxonomy" id="29817"/>
    <lineage>
        <taxon>Eukaryota</taxon>
        <taxon>Viridiplantae</taxon>
        <taxon>Streptophyta</taxon>
        <taxon>Embryophyta</taxon>
        <taxon>Tracheophyta</taxon>
        <taxon>Spermatophyta</taxon>
        <taxon>Magnoliopsida</taxon>
        <taxon>Liliopsida</taxon>
        <taxon>Asparagales</taxon>
        <taxon>Iridaceae</taxon>
        <taxon>Iridoideae</taxon>
        <taxon>Irideae</taxon>
        <taxon>Iris</taxon>
    </lineage>
</organism>
<reference evidence="2" key="1">
    <citation type="journal article" date="2023" name="GigaByte">
        <title>Genome assembly of the bearded iris, Iris pallida Lam.</title>
        <authorList>
            <person name="Bruccoleri R.E."/>
            <person name="Oakeley E.J."/>
            <person name="Faust A.M.E."/>
            <person name="Altorfer M."/>
            <person name="Dessus-Babus S."/>
            <person name="Burckhardt D."/>
            <person name="Oertli M."/>
            <person name="Naumann U."/>
            <person name="Petersen F."/>
            <person name="Wong J."/>
        </authorList>
    </citation>
    <scope>NUCLEOTIDE SEQUENCE</scope>
    <source>
        <strain evidence="2">GSM-AAB239-AS_SAM_17_03QT</strain>
    </source>
</reference>
<reference evidence="2" key="2">
    <citation type="submission" date="2023-04" db="EMBL/GenBank/DDBJ databases">
        <authorList>
            <person name="Bruccoleri R.E."/>
            <person name="Oakeley E.J."/>
            <person name="Faust A.-M."/>
            <person name="Dessus-Babus S."/>
            <person name="Altorfer M."/>
            <person name="Burckhardt D."/>
            <person name="Oertli M."/>
            <person name="Naumann U."/>
            <person name="Petersen F."/>
            <person name="Wong J."/>
        </authorList>
    </citation>
    <scope>NUCLEOTIDE SEQUENCE</scope>
    <source>
        <strain evidence="2">GSM-AAB239-AS_SAM_17_03QT</strain>
        <tissue evidence="2">Leaf</tissue>
    </source>
</reference>